<name>A0A1G8RT56_9BACI</name>
<sequence length="142" mass="16610">MQAVKLRKSTFKHVEAEICAYPEYQKEIKSIREEIINGQGEVDENFGAGKNSPREPGRPTEKIATRLVTNRRLRHLEEVTEAIEDVYNRLDDTQKKMVKLRYWNRESLGWEAIAYHCNIGRASAFRYREAIVQSIGERIGWK</sequence>
<dbReference type="InterPro" id="IPR006523">
    <property type="entry name" value="RinA"/>
</dbReference>
<keyword evidence="3" id="KW-1185">Reference proteome</keyword>
<dbReference type="Proteomes" id="UP000198853">
    <property type="component" value="Unassembled WGS sequence"/>
</dbReference>
<dbReference type="OrthoDB" id="2735906at2"/>
<feature type="compositionally biased region" description="Basic and acidic residues" evidence="1">
    <location>
        <begin position="52"/>
        <end position="61"/>
    </location>
</feature>
<evidence type="ECO:0000256" key="1">
    <source>
        <dbReference type="SAM" id="MobiDB-lite"/>
    </source>
</evidence>
<dbReference type="EMBL" id="FNEN01000020">
    <property type="protein sequence ID" value="SDJ20109.1"/>
    <property type="molecule type" value="Genomic_DNA"/>
</dbReference>
<gene>
    <name evidence="2" type="ORF">SAMN04488123_12032</name>
</gene>
<dbReference type="NCBIfam" id="TIGR01636">
    <property type="entry name" value="phage_rinA"/>
    <property type="match status" value="1"/>
</dbReference>
<evidence type="ECO:0000313" key="2">
    <source>
        <dbReference type="EMBL" id="SDJ20109.1"/>
    </source>
</evidence>
<organism evidence="2 3">
    <name type="scientific">Natribacillus halophilus</name>
    <dbReference type="NCBI Taxonomy" id="549003"/>
    <lineage>
        <taxon>Bacteria</taxon>
        <taxon>Bacillati</taxon>
        <taxon>Bacillota</taxon>
        <taxon>Bacilli</taxon>
        <taxon>Bacillales</taxon>
        <taxon>Bacillaceae</taxon>
        <taxon>Natribacillus</taxon>
    </lineage>
</organism>
<accession>A0A1G8RT56</accession>
<dbReference type="AlphaFoldDB" id="A0A1G8RT56"/>
<dbReference type="RefSeq" id="WP_090399674.1">
    <property type="nucleotide sequence ID" value="NZ_FNEN01000020.1"/>
</dbReference>
<evidence type="ECO:0000313" key="3">
    <source>
        <dbReference type="Proteomes" id="UP000198853"/>
    </source>
</evidence>
<protein>
    <submittedName>
        <fullName evidence="2">Phage transcriptional activator, RinA family</fullName>
    </submittedName>
</protein>
<feature type="region of interest" description="Disordered" evidence="1">
    <location>
        <begin position="41"/>
        <end position="61"/>
    </location>
</feature>
<reference evidence="2 3" key="1">
    <citation type="submission" date="2016-10" db="EMBL/GenBank/DDBJ databases">
        <authorList>
            <person name="de Groot N.N."/>
        </authorList>
    </citation>
    <scope>NUCLEOTIDE SEQUENCE [LARGE SCALE GENOMIC DNA]</scope>
    <source>
        <strain evidence="2 3">DSM 21771</strain>
    </source>
</reference>
<proteinExistence type="predicted"/>